<comment type="caution">
    <text evidence="2">The sequence shown here is derived from an EMBL/GenBank/DDBJ whole genome shotgun (WGS) entry which is preliminary data.</text>
</comment>
<keyword evidence="3" id="KW-1185">Reference proteome</keyword>
<evidence type="ECO:0000313" key="3">
    <source>
        <dbReference type="Proteomes" id="UP000606870"/>
    </source>
</evidence>
<gene>
    <name evidence="2" type="ORF">H8J70_03510</name>
</gene>
<feature type="chain" id="PRO_5045165877" evidence="1">
    <location>
        <begin position="24"/>
        <end position="118"/>
    </location>
</feature>
<proteinExistence type="predicted"/>
<evidence type="ECO:0000313" key="2">
    <source>
        <dbReference type="EMBL" id="MBC3536318.1"/>
    </source>
</evidence>
<dbReference type="EMBL" id="JACOGK010000007">
    <property type="protein sequence ID" value="MBC3536318.1"/>
    <property type="molecule type" value="Genomic_DNA"/>
</dbReference>
<sequence>MMRRTLALGLAAIAAVASFSVFAAAPTAGAQNEAQNGYGTYCQGPQDCYGNTSNVNASAYCQGPQDCPAPAAGTYCQGPQNCYTGTAATTGNGDTASSNQNGYTCAGPRGCRGLAAQR</sequence>
<name>A0ABR6VGV4_9FIRM</name>
<accession>A0ABR6VGV4</accession>
<dbReference type="RefSeq" id="WP_186502477.1">
    <property type="nucleotide sequence ID" value="NZ_JACOGK010000007.1"/>
</dbReference>
<keyword evidence="1" id="KW-0732">Signal</keyword>
<organism evidence="2 3">
    <name type="scientific">Megasphaera hominis</name>
    <dbReference type="NCBI Taxonomy" id="159836"/>
    <lineage>
        <taxon>Bacteria</taxon>
        <taxon>Bacillati</taxon>
        <taxon>Bacillota</taxon>
        <taxon>Negativicutes</taxon>
        <taxon>Veillonellales</taxon>
        <taxon>Veillonellaceae</taxon>
        <taxon>Megasphaera</taxon>
    </lineage>
</organism>
<feature type="signal peptide" evidence="1">
    <location>
        <begin position="1"/>
        <end position="23"/>
    </location>
</feature>
<evidence type="ECO:0000256" key="1">
    <source>
        <dbReference type="SAM" id="SignalP"/>
    </source>
</evidence>
<dbReference type="Proteomes" id="UP000606870">
    <property type="component" value="Unassembled WGS sequence"/>
</dbReference>
<reference evidence="2 3" key="1">
    <citation type="submission" date="2020-08" db="EMBL/GenBank/DDBJ databases">
        <authorList>
            <person name="Liu C."/>
            <person name="Sun Q."/>
        </authorList>
    </citation>
    <scope>NUCLEOTIDE SEQUENCE [LARGE SCALE GENOMIC DNA]</scope>
    <source>
        <strain evidence="2 3">NSJ-59</strain>
    </source>
</reference>
<protein>
    <submittedName>
        <fullName evidence="2">Uncharacterized protein</fullName>
    </submittedName>
</protein>